<dbReference type="Pfam" id="PF00589">
    <property type="entry name" value="Phage_integrase"/>
    <property type="match status" value="1"/>
</dbReference>
<evidence type="ECO:0000256" key="4">
    <source>
        <dbReference type="PROSITE-ProRule" id="PRU01248"/>
    </source>
</evidence>
<keyword evidence="9" id="KW-1185">Reference proteome</keyword>
<dbReference type="PANTHER" id="PTHR30349">
    <property type="entry name" value="PHAGE INTEGRASE-RELATED"/>
    <property type="match status" value="1"/>
</dbReference>
<dbReference type="PROSITE" id="PS51898">
    <property type="entry name" value="TYR_RECOMBINASE"/>
    <property type="match status" value="1"/>
</dbReference>
<evidence type="ECO:0000256" key="1">
    <source>
        <dbReference type="ARBA" id="ARBA00022908"/>
    </source>
</evidence>
<reference evidence="8 9" key="1">
    <citation type="journal article" date="2016" name="Sci. Rep.">
        <title>Metabolic traits of an uncultured archaeal lineage -MSBL1- from brine pools of the Red Sea.</title>
        <authorList>
            <person name="Mwirichia R."/>
            <person name="Alam I."/>
            <person name="Rashid M."/>
            <person name="Vinu M."/>
            <person name="Ba-Alawi W."/>
            <person name="Anthony Kamau A."/>
            <person name="Kamanda Ngugi D."/>
            <person name="Goker M."/>
            <person name="Klenk H.P."/>
            <person name="Bajic V."/>
            <person name="Stingl U."/>
        </authorList>
    </citation>
    <scope>NUCLEOTIDE SEQUENCE [LARGE SCALE GENOMIC DNA]</scope>
    <source>
        <strain evidence="8">SCGC-AAA261G05</strain>
    </source>
</reference>
<dbReference type="AlphaFoldDB" id="A0A133VBD4"/>
<keyword evidence="2 4" id="KW-0238">DNA-binding</keyword>
<evidence type="ECO:0000256" key="2">
    <source>
        <dbReference type="ARBA" id="ARBA00023125"/>
    </source>
</evidence>
<keyword evidence="1" id="KW-0229">DNA integration</keyword>
<dbReference type="Proteomes" id="UP000070405">
    <property type="component" value="Unassembled WGS sequence"/>
</dbReference>
<comment type="caution">
    <text evidence="8">The sequence shown here is derived from an EMBL/GenBank/DDBJ whole genome shotgun (WGS) entry which is preliminary data.</text>
</comment>
<evidence type="ECO:0008006" key="10">
    <source>
        <dbReference type="Google" id="ProtNLM"/>
    </source>
</evidence>
<dbReference type="GO" id="GO:0015074">
    <property type="term" value="P:DNA integration"/>
    <property type="evidence" value="ECO:0007669"/>
    <property type="project" value="UniProtKB-KW"/>
</dbReference>
<dbReference type="SUPFAM" id="SSF56349">
    <property type="entry name" value="DNA breaking-rejoining enzymes"/>
    <property type="match status" value="1"/>
</dbReference>
<accession>A0A133VBD4</accession>
<feature type="domain" description="Tyr recombinase" evidence="6">
    <location>
        <begin position="140"/>
        <end position="330"/>
    </location>
</feature>
<dbReference type="EMBL" id="LHYA01000016">
    <property type="protein sequence ID" value="KXB03725.1"/>
    <property type="molecule type" value="Genomic_DNA"/>
</dbReference>
<keyword evidence="3" id="KW-0233">DNA recombination</keyword>
<dbReference type="InterPro" id="IPR002104">
    <property type="entry name" value="Integrase_catalytic"/>
</dbReference>
<dbReference type="InterPro" id="IPR004107">
    <property type="entry name" value="Integrase_SAM-like_N"/>
</dbReference>
<dbReference type="InterPro" id="IPR050090">
    <property type="entry name" value="Tyrosine_recombinase_XerCD"/>
</dbReference>
<dbReference type="PROSITE" id="PS51900">
    <property type="entry name" value="CB"/>
    <property type="match status" value="1"/>
</dbReference>
<dbReference type="Pfam" id="PF02899">
    <property type="entry name" value="Phage_int_SAM_1"/>
    <property type="match status" value="1"/>
</dbReference>
<dbReference type="PANTHER" id="PTHR30349:SF41">
    <property type="entry name" value="INTEGRASE_RECOMBINASE PROTEIN MJ0367-RELATED"/>
    <property type="match status" value="1"/>
</dbReference>
<evidence type="ECO:0000259" key="6">
    <source>
        <dbReference type="PROSITE" id="PS51898"/>
    </source>
</evidence>
<organism evidence="8 9">
    <name type="scientific">candidate division MSBL1 archaeon SCGC-AAA261G05</name>
    <dbReference type="NCBI Taxonomy" id="1698276"/>
    <lineage>
        <taxon>Archaea</taxon>
        <taxon>Methanobacteriati</taxon>
        <taxon>Methanobacteriota</taxon>
        <taxon>candidate division MSBL1</taxon>
    </lineage>
</organism>
<gene>
    <name evidence="8" type="ORF">AKJ47_01765</name>
</gene>
<dbReference type="InterPro" id="IPR044068">
    <property type="entry name" value="CB"/>
</dbReference>
<proteinExistence type="predicted"/>
<name>A0A133VBD4_9EURY</name>
<feature type="region of interest" description="Disordered" evidence="5">
    <location>
        <begin position="1"/>
        <end position="39"/>
    </location>
</feature>
<evidence type="ECO:0000313" key="8">
    <source>
        <dbReference type="EMBL" id="KXB03725.1"/>
    </source>
</evidence>
<evidence type="ECO:0000313" key="9">
    <source>
        <dbReference type="Proteomes" id="UP000070405"/>
    </source>
</evidence>
<evidence type="ECO:0000256" key="3">
    <source>
        <dbReference type="ARBA" id="ARBA00023172"/>
    </source>
</evidence>
<protein>
    <recommendedName>
        <fullName evidence="10">Integrase</fullName>
    </recommendedName>
</protein>
<dbReference type="GO" id="GO:0003677">
    <property type="term" value="F:DNA binding"/>
    <property type="evidence" value="ECO:0007669"/>
    <property type="project" value="UniProtKB-UniRule"/>
</dbReference>
<sequence length="336" mass="38328">MPSEIDGGQTTLQRFGASDGEAERSANPPTDSGGPSKLEEEYLEDCEARLTDHTVESHRTALRQFRKYLGGKPPERASKLDVRKFLNELKRKGRARSTISHRLGALRSFFGYIEEYHNIDTPDLYRIRVEDYPESKMEGEGCIALTKTEIRKLIEAASSLRDTLIVCFLYYLGLRAKEVATLKVDKVDPENRVVEVVGKGDKIRKVPLPAVLGRPVRRWLRKERRTYTRSGESPYFFPSKHGEHLRPKSVRKVVDRLAEKAGIQEIIGERADGGKIHRVHPHALRRSFATHGNDEGIPLEDIKRMMGHEKIETTLTYTKESIEKAFESYHTNFEGV</sequence>
<evidence type="ECO:0000259" key="7">
    <source>
        <dbReference type="PROSITE" id="PS51900"/>
    </source>
</evidence>
<evidence type="ECO:0000256" key="5">
    <source>
        <dbReference type="SAM" id="MobiDB-lite"/>
    </source>
</evidence>
<dbReference type="InterPro" id="IPR013762">
    <property type="entry name" value="Integrase-like_cat_sf"/>
</dbReference>
<dbReference type="Gene3D" id="1.10.443.10">
    <property type="entry name" value="Intergrase catalytic core"/>
    <property type="match status" value="1"/>
</dbReference>
<dbReference type="InterPro" id="IPR010998">
    <property type="entry name" value="Integrase_recombinase_N"/>
</dbReference>
<dbReference type="GO" id="GO:0006310">
    <property type="term" value="P:DNA recombination"/>
    <property type="evidence" value="ECO:0007669"/>
    <property type="project" value="UniProtKB-KW"/>
</dbReference>
<dbReference type="Gene3D" id="1.10.150.130">
    <property type="match status" value="1"/>
</dbReference>
<dbReference type="InterPro" id="IPR011010">
    <property type="entry name" value="DNA_brk_join_enz"/>
</dbReference>
<feature type="domain" description="Core-binding (CB)" evidence="7">
    <location>
        <begin position="33"/>
        <end position="114"/>
    </location>
</feature>